<proteinExistence type="predicted"/>
<reference evidence="2 3" key="1">
    <citation type="journal article" date="2019" name="Int. J. Syst. Evol. Microbiol.">
        <title>The Global Catalogue of Microorganisms (GCM) 10K type strain sequencing project: providing services to taxonomists for standard genome sequencing and annotation.</title>
        <authorList>
            <consortium name="The Broad Institute Genomics Platform"/>
            <consortium name="The Broad Institute Genome Sequencing Center for Infectious Disease"/>
            <person name="Wu L."/>
            <person name="Ma J."/>
        </authorList>
    </citation>
    <scope>NUCLEOTIDE SEQUENCE [LARGE SCALE GENOMIC DNA]</scope>
    <source>
        <strain evidence="2 3">JCM 16328</strain>
    </source>
</reference>
<comment type="caution">
    <text evidence="2">The sequence shown here is derived from an EMBL/GenBank/DDBJ whole genome shotgun (WGS) entry which is preliminary data.</text>
</comment>
<dbReference type="Proteomes" id="UP001500420">
    <property type="component" value="Unassembled WGS sequence"/>
</dbReference>
<name>A0AAV3TDT7_9EURY</name>
<dbReference type="AlphaFoldDB" id="A0AAV3TDT7"/>
<feature type="compositionally biased region" description="Basic and acidic residues" evidence="1">
    <location>
        <begin position="43"/>
        <end position="53"/>
    </location>
</feature>
<evidence type="ECO:0000256" key="1">
    <source>
        <dbReference type="SAM" id="MobiDB-lite"/>
    </source>
</evidence>
<gene>
    <name evidence="2" type="ORF">GCM10009020_33210</name>
</gene>
<keyword evidence="3" id="KW-1185">Reference proteome</keyword>
<evidence type="ECO:0000313" key="3">
    <source>
        <dbReference type="Proteomes" id="UP001500420"/>
    </source>
</evidence>
<evidence type="ECO:0000313" key="2">
    <source>
        <dbReference type="EMBL" id="GAA0681536.1"/>
    </source>
</evidence>
<protein>
    <submittedName>
        <fullName evidence="2">Uncharacterized protein</fullName>
    </submittedName>
</protein>
<sequence>MHIFSERPRIFHSAIIAARGEQGEIDAIGEVAKVGISRTGPRNRPEKQRDREGQTTIGEIAPIV</sequence>
<accession>A0AAV3TDT7</accession>
<dbReference type="EMBL" id="BAAADV010000008">
    <property type="protein sequence ID" value="GAA0681536.1"/>
    <property type="molecule type" value="Genomic_DNA"/>
</dbReference>
<organism evidence="2 3">
    <name type="scientific">Natronoarchaeum mannanilyticum</name>
    <dbReference type="NCBI Taxonomy" id="926360"/>
    <lineage>
        <taxon>Archaea</taxon>
        <taxon>Methanobacteriati</taxon>
        <taxon>Methanobacteriota</taxon>
        <taxon>Stenosarchaea group</taxon>
        <taxon>Halobacteria</taxon>
        <taxon>Halobacteriales</taxon>
        <taxon>Natronoarchaeaceae</taxon>
    </lineage>
</organism>
<feature type="region of interest" description="Disordered" evidence="1">
    <location>
        <begin position="37"/>
        <end position="64"/>
    </location>
</feature>